<comment type="caution">
    <text evidence="1">The sequence shown here is derived from an EMBL/GenBank/DDBJ whole genome shotgun (WGS) entry which is preliminary data.</text>
</comment>
<dbReference type="InterPro" id="IPR006379">
    <property type="entry name" value="HAD-SF_hydro_IIB"/>
</dbReference>
<dbReference type="PANTHER" id="PTHR10000">
    <property type="entry name" value="PHOSPHOSERINE PHOSPHATASE"/>
    <property type="match status" value="1"/>
</dbReference>
<dbReference type="NCBIfam" id="TIGR00099">
    <property type="entry name" value="Cof-subfamily"/>
    <property type="match status" value="1"/>
</dbReference>
<dbReference type="SFLD" id="SFLDG01144">
    <property type="entry name" value="C2.B.4:_PGP_Like"/>
    <property type="match status" value="1"/>
</dbReference>
<dbReference type="Gene3D" id="3.30.1240.10">
    <property type="match status" value="1"/>
</dbReference>
<dbReference type="NCBIfam" id="TIGR01484">
    <property type="entry name" value="HAD-SF-IIB"/>
    <property type="match status" value="1"/>
</dbReference>
<reference evidence="1 2" key="1">
    <citation type="journal article" date="2019" name="Syst. Appl. Microbiol.">
        <title>Polyphasic characterization of two novel Lactobacillus spp. isolated from blown salami packages: Description of Lactobacillus halodurans sp. nov. and Lactobacillus salsicarnum sp. nov.</title>
        <authorList>
            <person name="Schuster J.A."/>
            <person name="Klingl A."/>
            <person name="Vogel R.F."/>
            <person name="Ehrmann M.A."/>
        </authorList>
    </citation>
    <scope>NUCLEOTIDE SEQUENCE [LARGE SCALE GENOMIC DNA]</scope>
    <source>
        <strain evidence="1 2">TMW 1.2172</strain>
    </source>
</reference>
<dbReference type="InterPro" id="IPR023214">
    <property type="entry name" value="HAD_sf"/>
</dbReference>
<dbReference type="Pfam" id="PF08282">
    <property type="entry name" value="Hydrolase_3"/>
    <property type="match status" value="1"/>
</dbReference>
<evidence type="ECO:0000313" key="2">
    <source>
        <dbReference type="Proteomes" id="UP000414364"/>
    </source>
</evidence>
<dbReference type="GO" id="GO:0016791">
    <property type="term" value="F:phosphatase activity"/>
    <property type="evidence" value="ECO:0007669"/>
    <property type="project" value="TreeGrafter"/>
</dbReference>
<dbReference type="Proteomes" id="UP000414364">
    <property type="component" value="Unassembled WGS sequence"/>
</dbReference>
<dbReference type="PROSITE" id="PS01229">
    <property type="entry name" value="COF_2"/>
    <property type="match status" value="1"/>
</dbReference>
<dbReference type="PANTHER" id="PTHR10000:SF8">
    <property type="entry name" value="HAD SUPERFAMILY HYDROLASE-LIKE, TYPE 3"/>
    <property type="match status" value="1"/>
</dbReference>
<evidence type="ECO:0000313" key="1">
    <source>
        <dbReference type="EMBL" id="MQS74874.1"/>
    </source>
</evidence>
<sequence length="271" mass="30110">MAIKLVAMDIDDTLLDDEKQISSQNKETIQQALKNGVKVVLSSGRTFNGMVEYLNKLGISGDNQYIIIDGGGVVQTISGKIIYQKTLSNQAYREIDNYVQENNLHYNAVDVLGNTYTSNNDFIDKYTILQAFENNKGLKIKTPDQLPKDFEIVKAILNEDGEKLDAITEDVLAKFGQKYYVVRTDLGFLEIMPKNVDKSSALVHLADYLKIDLKDTLAIGDGENDIPMLKKAGIGVAMENASSKIKNLADRVTDDNNQSGVARAFEKYVLN</sequence>
<dbReference type="RefSeq" id="WP_153384291.1">
    <property type="nucleotide sequence ID" value="NZ_VDFP01000001.1"/>
</dbReference>
<dbReference type="GO" id="GO:0000287">
    <property type="term" value="F:magnesium ion binding"/>
    <property type="evidence" value="ECO:0007669"/>
    <property type="project" value="TreeGrafter"/>
</dbReference>
<name>A0A5P0ZKV5_9LACO</name>
<accession>A0A5P0ZKV5</accession>
<dbReference type="GO" id="GO:0005829">
    <property type="term" value="C:cytosol"/>
    <property type="evidence" value="ECO:0007669"/>
    <property type="project" value="TreeGrafter"/>
</dbReference>
<dbReference type="SFLD" id="SFLDG01140">
    <property type="entry name" value="C2.B:_Phosphomannomutase_and_P"/>
    <property type="match status" value="1"/>
</dbReference>
<dbReference type="SFLD" id="SFLDS00003">
    <property type="entry name" value="Haloacid_Dehalogenase"/>
    <property type="match status" value="1"/>
</dbReference>
<gene>
    <name evidence="1" type="ORF">FHL06_00490</name>
</gene>
<dbReference type="SUPFAM" id="SSF56784">
    <property type="entry name" value="HAD-like"/>
    <property type="match status" value="1"/>
</dbReference>
<dbReference type="CDD" id="cd07516">
    <property type="entry name" value="HAD_Pase"/>
    <property type="match status" value="1"/>
</dbReference>
<dbReference type="InterPro" id="IPR036412">
    <property type="entry name" value="HAD-like_sf"/>
</dbReference>
<dbReference type="EMBL" id="VDFP01000001">
    <property type="protein sequence ID" value="MQS74874.1"/>
    <property type="molecule type" value="Genomic_DNA"/>
</dbReference>
<protein>
    <submittedName>
        <fullName evidence="1">HAD family phosphatase</fullName>
    </submittedName>
</protein>
<dbReference type="InterPro" id="IPR000150">
    <property type="entry name" value="Cof"/>
</dbReference>
<dbReference type="AlphaFoldDB" id="A0A5P0ZKV5"/>
<proteinExistence type="predicted"/>
<dbReference type="Gene3D" id="3.40.50.1000">
    <property type="entry name" value="HAD superfamily/HAD-like"/>
    <property type="match status" value="1"/>
</dbReference>
<organism evidence="1 2">
    <name type="scientific">Companilactobacillus halodurans</name>
    <dbReference type="NCBI Taxonomy" id="2584183"/>
    <lineage>
        <taxon>Bacteria</taxon>
        <taxon>Bacillati</taxon>
        <taxon>Bacillota</taxon>
        <taxon>Bacilli</taxon>
        <taxon>Lactobacillales</taxon>
        <taxon>Lactobacillaceae</taxon>
        <taxon>Companilactobacillus</taxon>
    </lineage>
</organism>